<protein>
    <submittedName>
        <fullName evidence="1">Uncharacterized protein</fullName>
    </submittedName>
</protein>
<gene>
    <name evidence="1" type="ORF">HDF17_002505</name>
</gene>
<organism evidence="1 2">
    <name type="scientific">Granulicella arctica</name>
    <dbReference type="NCBI Taxonomy" id="940613"/>
    <lineage>
        <taxon>Bacteria</taxon>
        <taxon>Pseudomonadati</taxon>
        <taxon>Acidobacteriota</taxon>
        <taxon>Terriglobia</taxon>
        <taxon>Terriglobales</taxon>
        <taxon>Acidobacteriaceae</taxon>
        <taxon>Granulicella</taxon>
    </lineage>
</organism>
<dbReference type="Proteomes" id="UP000589520">
    <property type="component" value="Unassembled WGS sequence"/>
</dbReference>
<dbReference type="EMBL" id="JACCCW010000002">
    <property type="protein sequence ID" value="NYF80185.1"/>
    <property type="molecule type" value="Genomic_DNA"/>
</dbReference>
<dbReference type="InterPro" id="IPR023159">
    <property type="entry name" value="SO1590-like_sf"/>
</dbReference>
<dbReference type="AlphaFoldDB" id="A0A7Y9THS1"/>
<sequence length="36" mass="3974">MAYVAIEIVTEPLNARNGTFTLIHNATRKKSEPASE</sequence>
<proteinExistence type="predicted"/>
<keyword evidence="2" id="KW-1185">Reference proteome</keyword>
<evidence type="ECO:0000313" key="1">
    <source>
        <dbReference type="EMBL" id="NYF80185.1"/>
    </source>
</evidence>
<accession>A0A7Y9THS1</accession>
<evidence type="ECO:0000313" key="2">
    <source>
        <dbReference type="Proteomes" id="UP000589520"/>
    </source>
</evidence>
<reference evidence="1 2" key="1">
    <citation type="submission" date="2020-07" db="EMBL/GenBank/DDBJ databases">
        <title>Genomic Encyclopedia of Type Strains, Phase IV (KMG-V): Genome sequencing to study the core and pangenomes of soil and plant-associated prokaryotes.</title>
        <authorList>
            <person name="Whitman W."/>
        </authorList>
    </citation>
    <scope>NUCLEOTIDE SEQUENCE [LARGE SCALE GENOMIC DNA]</scope>
    <source>
        <strain evidence="1 2">X4EP2</strain>
    </source>
</reference>
<dbReference type="SUPFAM" id="SSF159238">
    <property type="entry name" value="SO1590-like"/>
    <property type="match status" value="1"/>
</dbReference>
<comment type="caution">
    <text evidence="1">The sequence shown here is derived from an EMBL/GenBank/DDBJ whole genome shotgun (WGS) entry which is preliminary data.</text>
</comment>
<name>A0A7Y9THS1_9BACT</name>